<dbReference type="WBParaSite" id="MCU_003296-RA">
    <property type="protein sequence ID" value="MCU_003296-RA"/>
    <property type="gene ID" value="MCU_003296"/>
</dbReference>
<name>A0A5K3EX80_MESCO</name>
<proteinExistence type="predicted"/>
<dbReference type="AlphaFoldDB" id="A0A5K3EX80"/>
<organism evidence="1">
    <name type="scientific">Mesocestoides corti</name>
    <name type="common">Flatworm</name>
    <dbReference type="NCBI Taxonomy" id="53468"/>
    <lineage>
        <taxon>Eukaryota</taxon>
        <taxon>Metazoa</taxon>
        <taxon>Spiralia</taxon>
        <taxon>Lophotrochozoa</taxon>
        <taxon>Platyhelminthes</taxon>
        <taxon>Cestoda</taxon>
        <taxon>Eucestoda</taxon>
        <taxon>Cyclophyllidea</taxon>
        <taxon>Mesocestoididae</taxon>
        <taxon>Mesocestoides</taxon>
    </lineage>
</organism>
<protein>
    <submittedName>
        <fullName evidence="1">Uncharacterized protein</fullName>
    </submittedName>
</protein>
<sequence length="64" mass="6628">MVNGSGVQRGRYMGKCGVGIDGYVSTRFTACSTRHPAPVETLNTTTVHATVMCLAASAATVHDA</sequence>
<reference evidence="1" key="1">
    <citation type="submission" date="2019-11" db="UniProtKB">
        <authorList>
            <consortium name="WormBaseParasite"/>
        </authorList>
    </citation>
    <scope>IDENTIFICATION</scope>
</reference>
<evidence type="ECO:0000313" key="1">
    <source>
        <dbReference type="WBParaSite" id="MCU_003296-RA"/>
    </source>
</evidence>
<accession>A0A5K3EX80</accession>